<name>A0A9W6HY50_9ACTN</name>
<accession>A0A9W6HY50</accession>
<comment type="caution">
    <text evidence="2">The sequence shown here is derived from an EMBL/GenBank/DDBJ whole genome shotgun (WGS) entry which is preliminary data.</text>
</comment>
<protein>
    <recommendedName>
        <fullName evidence="4">FHA domain-containing protein</fullName>
    </recommendedName>
</protein>
<sequence>MARMRVEVAGRVTEIAENERLTFGRSRECGICLDPEDTGISRITGTVSRESGTWWLANSSGSRPLAVVDELGFRSLLPPGRRIAVEAPTKVLVDGTRRRHDLALLPPSPAPSPAPAPARSPEGTASASPGPAPDGTGTAVGSTPTAVGAEVMVNAADRLAMVALFAGYLEEPPRYDPYPKDYAAAAARIGCSRTALVKRVEYLRTRLDAAGVPNMKGFNALVNLAEYAISRGLVTREDLALLRR</sequence>
<dbReference type="InterPro" id="IPR008984">
    <property type="entry name" value="SMAD_FHA_dom_sf"/>
</dbReference>
<keyword evidence="3" id="KW-1185">Reference proteome</keyword>
<dbReference type="SUPFAM" id="SSF49879">
    <property type="entry name" value="SMAD/FHA domain"/>
    <property type="match status" value="1"/>
</dbReference>
<dbReference type="RefSeq" id="WP_271216063.1">
    <property type="nucleotide sequence ID" value="NZ_BAAAVD010000006.1"/>
</dbReference>
<dbReference type="AlphaFoldDB" id="A0A9W6HY50"/>
<evidence type="ECO:0000313" key="3">
    <source>
        <dbReference type="Proteomes" id="UP001143474"/>
    </source>
</evidence>
<organism evidence="2 3">
    <name type="scientific">Streptosporangium carneum</name>
    <dbReference type="NCBI Taxonomy" id="47481"/>
    <lineage>
        <taxon>Bacteria</taxon>
        <taxon>Bacillati</taxon>
        <taxon>Actinomycetota</taxon>
        <taxon>Actinomycetes</taxon>
        <taxon>Streptosporangiales</taxon>
        <taxon>Streptosporangiaceae</taxon>
        <taxon>Streptosporangium</taxon>
    </lineage>
</organism>
<feature type="compositionally biased region" description="Pro residues" evidence="1">
    <location>
        <begin position="106"/>
        <end position="118"/>
    </location>
</feature>
<dbReference type="EMBL" id="BSEV01000001">
    <property type="protein sequence ID" value="GLK07534.1"/>
    <property type="molecule type" value="Genomic_DNA"/>
</dbReference>
<dbReference type="Proteomes" id="UP001143474">
    <property type="component" value="Unassembled WGS sequence"/>
</dbReference>
<reference evidence="2" key="1">
    <citation type="journal article" date="2014" name="Int. J. Syst. Evol. Microbiol.">
        <title>Complete genome sequence of Corynebacterium casei LMG S-19264T (=DSM 44701T), isolated from a smear-ripened cheese.</title>
        <authorList>
            <consortium name="US DOE Joint Genome Institute (JGI-PGF)"/>
            <person name="Walter F."/>
            <person name="Albersmeier A."/>
            <person name="Kalinowski J."/>
            <person name="Ruckert C."/>
        </authorList>
    </citation>
    <scope>NUCLEOTIDE SEQUENCE</scope>
    <source>
        <strain evidence="2">VKM Ac-2007</strain>
    </source>
</reference>
<feature type="region of interest" description="Disordered" evidence="1">
    <location>
        <begin position="102"/>
        <end position="143"/>
    </location>
</feature>
<evidence type="ECO:0000313" key="2">
    <source>
        <dbReference type="EMBL" id="GLK07534.1"/>
    </source>
</evidence>
<evidence type="ECO:0008006" key="4">
    <source>
        <dbReference type="Google" id="ProtNLM"/>
    </source>
</evidence>
<evidence type="ECO:0000256" key="1">
    <source>
        <dbReference type="SAM" id="MobiDB-lite"/>
    </source>
</evidence>
<reference evidence="2" key="2">
    <citation type="submission" date="2023-01" db="EMBL/GenBank/DDBJ databases">
        <authorList>
            <person name="Sun Q."/>
            <person name="Evtushenko L."/>
        </authorList>
    </citation>
    <scope>NUCLEOTIDE SEQUENCE</scope>
    <source>
        <strain evidence="2">VKM Ac-2007</strain>
    </source>
</reference>
<proteinExistence type="predicted"/>
<gene>
    <name evidence="2" type="ORF">GCM10017600_09390</name>
</gene>